<evidence type="ECO:0000256" key="1">
    <source>
        <dbReference type="SAM" id="MobiDB-lite"/>
    </source>
</evidence>
<name>A0A8H6VVW4_MYCCL</name>
<protein>
    <submittedName>
        <fullName evidence="2">Uncharacterized protein</fullName>
    </submittedName>
</protein>
<comment type="caution">
    <text evidence="2">The sequence shown here is derived from an EMBL/GenBank/DDBJ whole genome shotgun (WGS) entry which is preliminary data.</text>
</comment>
<keyword evidence="3" id="KW-1185">Reference proteome</keyword>
<gene>
    <name evidence="2" type="ORF">HMN09_01179500</name>
</gene>
<accession>A0A8H6VVW4</accession>
<dbReference type="AlphaFoldDB" id="A0A8H6VVW4"/>
<evidence type="ECO:0000313" key="2">
    <source>
        <dbReference type="EMBL" id="KAF7293836.1"/>
    </source>
</evidence>
<proteinExistence type="predicted"/>
<sequence>MAQTRQQSITGENKTLTSAIEFHQALTRLDAPLGHLASYPIHLPCFDITPAQVLASGMRLASELLGSQWSLVLTATSSPPLPTTLRLNMCVFLSFSFQYPLKAPQSSDSDTHEYSPGSSPTPEQRMLAEDRIGATKLFQIAPLTPDITQHDPLAGATRVDSPFQATPDHETSAAPVCVPRDPAPEGIQPAYFNLSLLQSLPADFVRALGRNRAQECLSCEYIEVHDTYFLYAQFRLGGYVGSAFNDSISPRGILRVWAPASGDPEPWWVELRNGAATPRVVLRDTAVGRSMLMSKVIHNAAIARELALWAQKFHPHPSMLADADPALLRSGLPEDDPEYDDTEVMKEI</sequence>
<evidence type="ECO:0000313" key="3">
    <source>
        <dbReference type="Proteomes" id="UP000613580"/>
    </source>
</evidence>
<dbReference type="EMBL" id="JACAZE010000020">
    <property type="protein sequence ID" value="KAF7293836.1"/>
    <property type="molecule type" value="Genomic_DNA"/>
</dbReference>
<organism evidence="2 3">
    <name type="scientific">Mycena chlorophos</name>
    <name type="common">Agaric fungus</name>
    <name type="synonym">Agaricus chlorophos</name>
    <dbReference type="NCBI Taxonomy" id="658473"/>
    <lineage>
        <taxon>Eukaryota</taxon>
        <taxon>Fungi</taxon>
        <taxon>Dikarya</taxon>
        <taxon>Basidiomycota</taxon>
        <taxon>Agaricomycotina</taxon>
        <taxon>Agaricomycetes</taxon>
        <taxon>Agaricomycetidae</taxon>
        <taxon>Agaricales</taxon>
        <taxon>Marasmiineae</taxon>
        <taxon>Mycenaceae</taxon>
        <taxon>Mycena</taxon>
    </lineage>
</organism>
<reference evidence="2" key="1">
    <citation type="submission" date="2020-05" db="EMBL/GenBank/DDBJ databases">
        <title>Mycena genomes resolve the evolution of fungal bioluminescence.</title>
        <authorList>
            <person name="Tsai I.J."/>
        </authorList>
    </citation>
    <scope>NUCLEOTIDE SEQUENCE</scope>
    <source>
        <strain evidence="2">110903Hualien_Pintung</strain>
    </source>
</reference>
<dbReference type="Proteomes" id="UP000613580">
    <property type="component" value="Unassembled WGS sequence"/>
</dbReference>
<feature type="region of interest" description="Disordered" evidence="1">
    <location>
        <begin position="104"/>
        <end position="124"/>
    </location>
</feature>